<keyword evidence="1" id="KW-0812">Transmembrane</keyword>
<comment type="caution">
    <text evidence="2">The sequence shown here is derived from an EMBL/GenBank/DDBJ whole genome shotgun (WGS) entry which is preliminary data.</text>
</comment>
<dbReference type="STRING" id="46731.A0A3M6UEX7"/>
<dbReference type="PANTHER" id="PTHR21446">
    <property type="entry name" value="DUF3504 DOMAIN-CONTAINING PROTEIN"/>
    <property type="match status" value="1"/>
</dbReference>
<proteinExistence type="predicted"/>
<evidence type="ECO:0000256" key="1">
    <source>
        <dbReference type="SAM" id="Phobius"/>
    </source>
</evidence>
<protein>
    <submittedName>
        <fullName evidence="2">Uncharacterized protein</fullName>
    </submittedName>
</protein>
<keyword evidence="3" id="KW-1185">Reference proteome</keyword>
<organism evidence="2 3">
    <name type="scientific">Pocillopora damicornis</name>
    <name type="common">Cauliflower coral</name>
    <name type="synonym">Millepora damicornis</name>
    <dbReference type="NCBI Taxonomy" id="46731"/>
    <lineage>
        <taxon>Eukaryota</taxon>
        <taxon>Metazoa</taxon>
        <taxon>Cnidaria</taxon>
        <taxon>Anthozoa</taxon>
        <taxon>Hexacorallia</taxon>
        <taxon>Scleractinia</taxon>
        <taxon>Astrocoeniina</taxon>
        <taxon>Pocilloporidae</taxon>
        <taxon>Pocillopora</taxon>
    </lineage>
</organism>
<accession>A0A3M6UEX7</accession>
<feature type="transmembrane region" description="Helical" evidence="1">
    <location>
        <begin position="102"/>
        <end position="124"/>
    </location>
</feature>
<dbReference type="InterPro" id="IPR052787">
    <property type="entry name" value="MAVS"/>
</dbReference>
<dbReference type="Proteomes" id="UP000275408">
    <property type="component" value="Unassembled WGS sequence"/>
</dbReference>
<reference evidence="2 3" key="1">
    <citation type="journal article" date="2018" name="Sci. Rep.">
        <title>Comparative analysis of the Pocillopora damicornis genome highlights role of immune system in coral evolution.</title>
        <authorList>
            <person name="Cunning R."/>
            <person name="Bay R.A."/>
            <person name="Gillette P."/>
            <person name="Baker A.C."/>
            <person name="Traylor-Knowles N."/>
        </authorList>
    </citation>
    <scope>NUCLEOTIDE SEQUENCE [LARGE SCALE GENOMIC DNA]</scope>
    <source>
        <strain evidence="2">RSMAS</strain>
        <tissue evidence="2">Whole animal</tissue>
    </source>
</reference>
<dbReference type="OrthoDB" id="5953824at2759"/>
<dbReference type="AlphaFoldDB" id="A0A3M6UEX7"/>
<dbReference type="EMBL" id="RCHS01001671">
    <property type="protein sequence ID" value="RMX52231.1"/>
    <property type="molecule type" value="Genomic_DNA"/>
</dbReference>
<sequence length="148" mass="17057">MENMTVGQLDTNLRRFYAEARNKSGESYSKSSLLGFRLSFERYLNALPLSRGLKLSSDPRFKRSNEILNAQIVRLKRQGKENVTHKPALESEDLMKLKTWPAIALSNPLALLSNVWFNVVLFFCRRGREGQRQLEKTSFKFEVDASGR</sequence>
<name>A0A3M6UEX7_POCDA</name>
<keyword evidence="1" id="KW-0472">Membrane</keyword>
<dbReference type="PANTHER" id="PTHR21446:SF12">
    <property type="entry name" value="POTASSIUM CHANNEL TETRAMERIZATION DOMAIN CONTAINING 1"/>
    <property type="match status" value="1"/>
</dbReference>
<evidence type="ECO:0000313" key="2">
    <source>
        <dbReference type="EMBL" id="RMX52231.1"/>
    </source>
</evidence>
<gene>
    <name evidence="2" type="ORF">pdam_00007923</name>
</gene>
<evidence type="ECO:0000313" key="3">
    <source>
        <dbReference type="Proteomes" id="UP000275408"/>
    </source>
</evidence>
<keyword evidence="1" id="KW-1133">Transmembrane helix</keyword>